<dbReference type="GO" id="GO:0005524">
    <property type="term" value="F:ATP binding"/>
    <property type="evidence" value="ECO:0007669"/>
    <property type="project" value="UniProtKB-KW"/>
</dbReference>
<evidence type="ECO:0000256" key="2">
    <source>
        <dbReference type="ARBA" id="ARBA00022679"/>
    </source>
</evidence>
<organism evidence="8 9">
    <name type="scientific">Lucifera butyrica</name>
    <dbReference type="NCBI Taxonomy" id="1351585"/>
    <lineage>
        <taxon>Bacteria</taxon>
        <taxon>Bacillati</taxon>
        <taxon>Bacillota</taxon>
        <taxon>Negativicutes</taxon>
        <taxon>Veillonellales</taxon>
        <taxon>Veillonellaceae</taxon>
        <taxon>Lucifera</taxon>
    </lineage>
</organism>
<dbReference type="GO" id="GO:0046917">
    <property type="term" value="F:triphosphoribosyl-dephospho-CoA synthase activity"/>
    <property type="evidence" value="ECO:0007669"/>
    <property type="project" value="UniProtKB-UniRule"/>
</dbReference>
<gene>
    <name evidence="7" type="primary">citG</name>
    <name evidence="8" type="ORF">LUCI_2631</name>
</gene>
<comment type="similarity">
    <text evidence="7">Belongs to the CitG/MdcB family.</text>
</comment>
<dbReference type="Pfam" id="PF03802">
    <property type="entry name" value="CitX"/>
    <property type="match status" value="1"/>
</dbReference>
<dbReference type="InterPro" id="IPR017551">
    <property type="entry name" value="TriPribosyl-deP-CoA_syn_CitG"/>
</dbReference>
<evidence type="ECO:0000256" key="5">
    <source>
        <dbReference type="ARBA" id="ARBA00022840"/>
    </source>
</evidence>
<keyword evidence="4 7" id="KW-0547">Nucleotide-binding</keyword>
<dbReference type="RefSeq" id="WP_122628327.1">
    <property type="nucleotide sequence ID" value="NZ_UPPP01000073.1"/>
</dbReference>
<name>A0A498R8W2_9FIRM</name>
<dbReference type="NCBIfam" id="TIGR03124">
    <property type="entry name" value="citrate_citX"/>
    <property type="match status" value="1"/>
</dbReference>
<evidence type="ECO:0000313" key="9">
    <source>
        <dbReference type="Proteomes" id="UP000277811"/>
    </source>
</evidence>
<evidence type="ECO:0000256" key="6">
    <source>
        <dbReference type="ARBA" id="ARBA00048574"/>
    </source>
</evidence>
<dbReference type="EC" id="2.4.2.52" evidence="7"/>
<comment type="catalytic activity">
    <reaction evidence="1 7">
        <text>3'-dephospho-CoA + ATP = 2'-(5''-triphospho-alpha-D-ribosyl)-3'-dephospho-CoA + adenine</text>
        <dbReference type="Rhea" id="RHEA:15117"/>
        <dbReference type="ChEBI" id="CHEBI:16708"/>
        <dbReference type="ChEBI" id="CHEBI:30616"/>
        <dbReference type="ChEBI" id="CHEBI:57328"/>
        <dbReference type="ChEBI" id="CHEBI:61378"/>
        <dbReference type="EC" id="2.4.2.52"/>
    </reaction>
</comment>
<evidence type="ECO:0000256" key="7">
    <source>
        <dbReference type="HAMAP-Rule" id="MF_00397"/>
    </source>
</evidence>
<dbReference type="GO" id="GO:0016829">
    <property type="term" value="F:lyase activity"/>
    <property type="evidence" value="ECO:0007669"/>
    <property type="project" value="UniProtKB-KW"/>
</dbReference>
<evidence type="ECO:0000256" key="4">
    <source>
        <dbReference type="ARBA" id="ARBA00022741"/>
    </source>
</evidence>
<evidence type="ECO:0000256" key="1">
    <source>
        <dbReference type="ARBA" id="ARBA00001210"/>
    </source>
</evidence>
<dbReference type="PANTHER" id="PTHR30201">
    <property type="entry name" value="TRIPHOSPHORIBOSYL-DEPHOSPHO-COA SYNTHASE"/>
    <property type="match status" value="1"/>
</dbReference>
<keyword evidence="8" id="KW-0456">Lyase</keyword>
<proteinExistence type="inferred from homology"/>
<dbReference type="Proteomes" id="UP000277811">
    <property type="component" value="Unassembled WGS sequence"/>
</dbReference>
<reference evidence="8 9" key="1">
    <citation type="submission" date="2018-06" db="EMBL/GenBank/DDBJ databases">
        <authorList>
            <person name="Strepis N."/>
        </authorList>
    </citation>
    <scope>NUCLEOTIDE SEQUENCE [LARGE SCALE GENOMIC DNA]</scope>
    <source>
        <strain evidence="8">LUCI</strain>
    </source>
</reference>
<dbReference type="OrthoDB" id="114886at2"/>
<dbReference type="GO" id="GO:0051191">
    <property type="term" value="P:prosthetic group biosynthetic process"/>
    <property type="evidence" value="ECO:0007669"/>
    <property type="project" value="InterPro"/>
</dbReference>
<dbReference type="Gene3D" id="1.10.4200.10">
    <property type="entry name" value="Triphosphoribosyl-dephospho-CoA protein"/>
    <property type="match status" value="1"/>
</dbReference>
<protein>
    <recommendedName>
        <fullName evidence="7">Probable 2-(5''-triphosphoribosyl)-3'-dephosphocoenzyme-A synthase</fullName>
        <shortName evidence="7">2-(5''-triphosphoribosyl)-3'-dephospho-CoA synthase</shortName>
        <ecNumber evidence="7">2.4.2.52</ecNumber>
    </recommendedName>
</protein>
<sequence>MTEVILEDILTAKENRRLRQIALIDRYGLPVVSITLTIPGSVKDSPVLRCLRDYGVEKIKGCCDVVATEEINSFTGPEALLAVRQEAGSLKRLVSRVEEEQSFGRLLDMDVLDERGASVACAERGIGRSCLLCGRPAVVCMREQTHPAEELRSAVENLLNRFKAHQAHRTGLLAEKLGELALEAMLFEVACTPSPGLVDRNNSGAHMDMDFFTFLSSSASLAQTMACCAQAGLNHNGPLPDLLPVLRLIGREGEQRMLEATGGVNTQKGLLFALGVVVAVSGWLLRESGQPDVPSVFEAVAASTEGIVARELATAANKRENQRTAGERLYLTWGVTGIRGEMEAGIPAVRERALPVLKHALAGGLNPNDALVHTLLELMTCVEDTTVMNRHDPDKLRQWARQKAARFLADGGMEQPSARQKAEELDKEFIAHNVSCGGAADLLAVTWFLYRFAGLGQKNGTDA</sequence>
<dbReference type="InterPro" id="IPR005551">
    <property type="entry name" value="CitX"/>
</dbReference>
<dbReference type="EMBL" id="UPPP01000073">
    <property type="protein sequence ID" value="VBB07387.1"/>
    <property type="molecule type" value="Genomic_DNA"/>
</dbReference>
<dbReference type="InterPro" id="IPR002736">
    <property type="entry name" value="CitG"/>
</dbReference>
<keyword evidence="9" id="KW-1185">Reference proteome</keyword>
<accession>A0A498R8W2</accession>
<dbReference type="AlphaFoldDB" id="A0A498R8W2"/>
<evidence type="ECO:0000256" key="3">
    <source>
        <dbReference type="ARBA" id="ARBA00022695"/>
    </source>
</evidence>
<evidence type="ECO:0000313" key="8">
    <source>
        <dbReference type="EMBL" id="VBB07387.1"/>
    </source>
</evidence>
<keyword evidence="2 7" id="KW-0808">Transferase</keyword>
<keyword evidence="3" id="KW-0548">Nucleotidyltransferase</keyword>
<dbReference type="HAMAP" id="MF_00397">
    <property type="entry name" value="CitG"/>
    <property type="match status" value="1"/>
</dbReference>
<dbReference type="PANTHER" id="PTHR30201:SF2">
    <property type="entry name" value="2-(5''-TRIPHOSPHORIBOSYL)-3'-DEPHOSPHOCOENZYME-A SYNTHASE"/>
    <property type="match status" value="1"/>
</dbReference>
<dbReference type="GO" id="GO:0050519">
    <property type="term" value="F:holo-citrate lyase synthase activity"/>
    <property type="evidence" value="ECO:0007669"/>
    <property type="project" value="UniProtKB-EC"/>
</dbReference>
<dbReference type="Pfam" id="PF01874">
    <property type="entry name" value="CitG"/>
    <property type="match status" value="1"/>
</dbReference>
<keyword evidence="5 7" id="KW-0067">ATP-binding</keyword>
<comment type="catalytic activity">
    <reaction evidence="6">
        <text>apo-[citrate lyase ACP] + 2'-(5''-triphospho-alpha-D-ribosyl)-3'-dephospho-CoA = holo-[citrate lyase ACP] + diphosphate</text>
        <dbReference type="Rhea" id="RHEA:16333"/>
        <dbReference type="Rhea" id="RHEA-COMP:10157"/>
        <dbReference type="Rhea" id="RHEA-COMP:10158"/>
        <dbReference type="ChEBI" id="CHEBI:29999"/>
        <dbReference type="ChEBI" id="CHEBI:33019"/>
        <dbReference type="ChEBI" id="CHEBI:61378"/>
        <dbReference type="ChEBI" id="CHEBI:82683"/>
        <dbReference type="EC" id="2.7.7.61"/>
    </reaction>
</comment>